<sequence>MVSVYDAIVVGGGHNGLVASSYLAKAGKKVLLLEAAAELGGATASVRAFPEYDARLSRYSYLVALLPDQIVKDLGINFETLSREFSSYTPYERDGEHDGLIVSTNWNKETADSFARLTGSDAEGAAWQSFYSEIAEFAARSAPSMLQPLMTRSQMRSAVGMDSVWNYMIECPIGEVIEKRFANDLVRGVVLTDALIGTFIDSMSFQANICFLYHLIGNGVGQWKVPRGGMGALVTELERIARGHGVEIQLNSRVARIDSSGDQVTVSTDDGRSFTSADLLFAAAPQTLAKLRGKTPPKSLQGSQIKMNMLLTRLPRLKSGVDPRIAFAGTFHINESYSHLNQTYHKAASGKMPDRLPLEMYCHTLTDPSILSPELARQGYHTLTLFGLHTDASLFDSNPEQSRHAAVASALASLNEYLEDPIETVLARNSDGSFALEAKSPLDLEKAIGLPRGNIFHRDLDFPFIEDDQATEIPQWGCETDDPHIFIAGAGARRGGGVSGIAGHNAAASVLSRG</sequence>
<accession>A0A094QWE8</accession>
<proteinExistence type="predicted"/>
<comment type="caution">
    <text evidence="6">The sequence shown here is derived from an EMBL/GenBank/DDBJ whole genome shotgun (WGS) entry which is preliminary data.</text>
</comment>
<dbReference type="InterPro" id="IPR002937">
    <property type="entry name" value="Amino_oxidase"/>
</dbReference>
<dbReference type="GO" id="GO:0016491">
    <property type="term" value="F:oxidoreductase activity"/>
    <property type="evidence" value="ECO:0007669"/>
    <property type="project" value="InterPro"/>
</dbReference>
<dbReference type="Pfam" id="PF01593">
    <property type="entry name" value="Amino_oxidase"/>
    <property type="match status" value="1"/>
</dbReference>
<dbReference type="PANTHER" id="PTHR10668">
    <property type="entry name" value="PHYTOENE DEHYDROGENASE"/>
    <property type="match status" value="1"/>
</dbReference>
<name>A0A094QWE8_9ZZZZ</name>
<comment type="subunit">
    <text evidence="3">Interacts with COX5B; this interaction may contribute to localize PYROXD2 to the inner face of the inner mitochondrial membrane.</text>
</comment>
<dbReference type="SUPFAM" id="SSF51905">
    <property type="entry name" value="FAD/NAD(P)-binding domain"/>
    <property type="match status" value="1"/>
</dbReference>
<evidence type="ECO:0000313" key="6">
    <source>
        <dbReference type="EMBL" id="KGA18691.1"/>
    </source>
</evidence>
<dbReference type="Gene3D" id="3.50.50.60">
    <property type="entry name" value="FAD/NAD(P)-binding domain"/>
    <property type="match status" value="2"/>
</dbReference>
<dbReference type="AlphaFoldDB" id="A0A094QWE8"/>
<organism evidence="6">
    <name type="scientific">freshwater metagenome</name>
    <dbReference type="NCBI Taxonomy" id="449393"/>
    <lineage>
        <taxon>unclassified sequences</taxon>
        <taxon>metagenomes</taxon>
        <taxon>ecological metagenomes</taxon>
    </lineage>
</organism>
<dbReference type="GO" id="GO:0005759">
    <property type="term" value="C:mitochondrial matrix"/>
    <property type="evidence" value="ECO:0007669"/>
    <property type="project" value="UniProtKB-SubCell"/>
</dbReference>
<evidence type="ECO:0000256" key="4">
    <source>
        <dbReference type="ARBA" id="ARBA00040298"/>
    </source>
</evidence>
<evidence type="ECO:0000256" key="1">
    <source>
        <dbReference type="ARBA" id="ARBA00004305"/>
    </source>
</evidence>
<comment type="function">
    <text evidence="2">Probable oxidoreductase that may play a role as regulator of mitochondrial function.</text>
</comment>
<evidence type="ECO:0000256" key="3">
    <source>
        <dbReference type="ARBA" id="ARBA00038825"/>
    </source>
</evidence>
<dbReference type="PANTHER" id="PTHR10668:SF103">
    <property type="entry name" value="PYRIDINE NUCLEOTIDE-DISULFIDE OXIDOREDUCTASE DOMAIN-CONTAINING PROTEIN 2"/>
    <property type="match status" value="1"/>
</dbReference>
<dbReference type="GO" id="GO:0005829">
    <property type="term" value="C:cytosol"/>
    <property type="evidence" value="ECO:0007669"/>
    <property type="project" value="TreeGrafter"/>
</dbReference>
<dbReference type="EMBL" id="JNSK01000021">
    <property type="protein sequence ID" value="KGA18691.1"/>
    <property type="molecule type" value="Genomic_DNA"/>
</dbReference>
<evidence type="ECO:0000259" key="5">
    <source>
        <dbReference type="Pfam" id="PF01593"/>
    </source>
</evidence>
<dbReference type="InterPro" id="IPR036188">
    <property type="entry name" value="FAD/NAD-bd_sf"/>
</dbReference>
<gene>
    <name evidence="6" type="ORF">GM50_7895</name>
</gene>
<evidence type="ECO:0000256" key="2">
    <source>
        <dbReference type="ARBA" id="ARBA00037217"/>
    </source>
</evidence>
<feature type="domain" description="Amine oxidase" evidence="5">
    <location>
        <begin position="16"/>
        <end position="300"/>
    </location>
</feature>
<protein>
    <recommendedName>
        <fullName evidence="4">Pyridine nucleotide-disulfide oxidoreductase domain-containing protein 2</fullName>
    </recommendedName>
</protein>
<comment type="subcellular location">
    <subcellularLocation>
        <location evidence="1">Mitochondrion matrix</location>
    </subcellularLocation>
</comment>
<reference evidence="6" key="1">
    <citation type="submission" date="2014-05" db="EMBL/GenBank/DDBJ databases">
        <title>Key roles for freshwater Actinobacteria revealed by deep metagenomic sequencing.</title>
        <authorList>
            <person name="Ghai R."/>
            <person name="Mizuno C.M."/>
            <person name="Picazo A."/>
            <person name="Camacho A."/>
            <person name="Rodriguez-Valera F."/>
        </authorList>
    </citation>
    <scope>NUCLEOTIDE SEQUENCE</scope>
</reference>